<reference evidence="5 6" key="1">
    <citation type="submission" date="2020-05" db="EMBL/GenBank/DDBJ databases">
        <title>Complete genome sequence of Gemmatimonas greenlandica TET16.</title>
        <authorList>
            <person name="Zeng Y."/>
        </authorList>
    </citation>
    <scope>NUCLEOTIDE SEQUENCE [LARGE SCALE GENOMIC DNA]</scope>
    <source>
        <strain evidence="5 6">TET16</strain>
    </source>
</reference>
<evidence type="ECO:0000313" key="6">
    <source>
        <dbReference type="Proteomes" id="UP000500938"/>
    </source>
</evidence>
<protein>
    <recommendedName>
        <fullName evidence="1">peptidylprolyl isomerase</fullName>
        <ecNumber evidence="1">5.2.1.8</ecNumber>
    </recommendedName>
</protein>
<dbReference type="KEGG" id="ggr:HKW67_18015"/>
<dbReference type="SUPFAM" id="SSF50891">
    <property type="entry name" value="Cyclophilin-like"/>
    <property type="match status" value="1"/>
</dbReference>
<evidence type="ECO:0000256" key="1">
    <source>
        <dbReference type="ARBA" id="ARBA00013194"/>
    </source>
</evidence>
<evidence type="ECO:0000313" key="5">
    <source>
        <dbReference type="EMBL" id="QJR38298.1"/>
    </source>
</evidence>
<organism evidence="5 6">
    <name type="scientific">Gemmatimonas groenlandica</name>
    <dbReference type="NCBI Taxonomy" id="2732249"/>
    <lineage>
        <taxon>Bacteria</taxon>
        <taxon>Pseudomonadati</taxon>
        <taxon>Gemmatimonadota</taxon>
        <taxon>Gemmatimonadia</taxon>
        <taxon>Gemmatimonadales</taxon>
        <taxon>Gemmatimonadaceae</taxon>
        <taxon>Gemmatimonas</taxon>
    </lineage>
</organism>
<keyword evidence="3 5" id="KW-0413">Isomerase</keyword>
<sequence length="177" mass="19769">MRSPDSYRVRFETSKGPFAIEVTRALAPHGADRFYELVTIGYYAGNRFFRMVPGFVVQFGIHGDPAVNAKWAQAAMADEPMRQSNTRGTVAFTTVDANSRTVQLFVNMADNSTKLDRQRVFAPIGVVVEGMDVLERLNVEYGEDPVQSRIMSRGNKYLDRWFPALDSIVSATVVPSP</sequence>
<keyword evidence="2" id="KW-0697">Rotamase</keyword>
<proteinExistence type="predicted"/>
<dbReference type="EC" id="5.2.1.8" evidence="1"/>
<dbReference type="GO" id="GO:0003755">
    <property type="term" value="F:peptidyl-prolyl cis-trans isomerase activity"/>
    <property type="evidence" value="ECO:0007669"/>
    <property type="project" value="UniProtKB-KW"/>
</dbReference>
<dbReference type="InterPro" id="IPR044665">
    <property type="entry name" value="E_coli_cyclophilin_A-like"/>
</dbReference>
<name>A0A6M4IVW0_9BACT</name>
<dbReference type="PANTHER" id="PTHR43246">
    <property type="entry name" value="PEPTIDYL-PROLYL CIS-TRANS ISOMERASE CYP38, CHLOROPLASTIC"/>
    <property type="match status" value="1"/>
</dbReference>
<dbReference type="InterPro" id="IPR029000">
    <property type="entry name" value="Cyclophilin-like_dom_sf"/>
</dbReference>
<evidence type="ECO:0000256" key="3">
    <source>
        <dbReference type="ARBA" id="ARBA00023235"/>
    </source>
</evidence>
<dbReference type="Gene3D" id="2.40.100.10">
    <property type="entry name" value="Cyclophilin-like"/>
    <property type="match status" value="1"/>
</dbReference>
<dbReference type="EMBL" id="CP053085">
    <property type="protein sequence ID" value="QJR38298.1"/>
    <property type="molecule type" value="Genomic_DNA"/>
</dbReference>
<dbReference type="AlphaFoldDB" id="A0A6M4IVW0"/>
<accession>A0A6M4IVW0</accession>
<evidence type="ECO:0000256" key="2">
    <source>
        <dbReference type="ARBA" id="ARBA00023110"/>
    </source>
</evidence>
<dbReference type="Pfam" id="PF00160">
    <property type="entry name" value="Pro_isomerase"/>
    <property type="match status" value="1"/>
</dbReference>
<evidence type="ECO:0000259" key="4">
    <source>
        <dbReference type="PROSITE" id="PS50072"/>
    </source>
</evidence>
<dbReference type="InterPro" id="IPR002130">
    <property type="entry name" value="Cyclophilin-type_PPIase_dom"/>
</dbReference>
<keyword evidence="6" id="KW-1185">Reference proteome</keyword>
<dbReference type="Proteomes" id="UP000500938">
    <property type="component" value="Chromosome"/>
</dbReference>
<dbReference type="PROSITE" id="PS50072">
    <property type="entry name" value="CSA_PPIASE_2"/>
    <property type="match status" value="1"/>
</dbReference>
<gene>
    <name evidence="5" type="ORF">HKW67_18015</name>
</gene>
<feature type="domain" description="PPIase cyclophilin-type" evidence="4">
    <location>
        <begin position="16"/>
        <end position="138"/>
    </location>
</feature>